<evidence type="ECO:0000313" key="2">
    <source>
        <dbReference type="Proteomes" id="UP000019460"/>
    </source>
</evidence>
<sequence>MDDDAFRDTYDAVNQRVCPFEKTLLTRQAGCTLAERFCIAEREGVQCGSEAAQGACSELLELLHRQALFLTRSTAPQGARPHALAMRVQVGGLRGIQSVLEPDRADPGPVEDISALVAAVRSRFGSPDRLPFSVIMRHIAAYRGRTRPRRTAPNKGERP</sequence>
<dbReference type="AlphaFoldDB" id="W9W2H5"/>
<proteinExistence type="predicted"/>
<dbReference type="STRING" id="1249627.D779_2386"/>
<dbReference type="RefSeq" id="WP_043748478.1">
    <property type="nucleotide sequence ID" value="NZ_AONC01000004.1"/>
</dbReference>
<organism evidence="1 2">
    <name type="scientific">Imhoffiella purpurea</name>
    <dbReference type="NCBI Taxonomy" id="1249627"/>
    <lineage>
        <taxon>Bacteria</taxon>
        <taxon>Pseudomonadati</taxon>
        <taxon>Pseudomonadota</taxon>
        <taxon>Gammaproteobacteria</taxon>
        <taxon>Chromatiales</taxon>
        <taxon>Chromatiaceae</taxon>
        <taxon>Imhoffiella</taxon>
    </lineage>
</organism>
<protein>
    <submittedName>
        <fullName evidence="1">Uncharacterized protein</fullName>
    </submittedName>
</protein>
<keyword evidence="2" id="KW-1185">Reference proteome</keyword>
<dbReference type="Proteomes" id="UP000019460">
    <property type="component" value="Unassembled WGS sequence"/>
</dbReference>
<gene>
    <name evidence="1" type="ORF">D779_2386</name>
</gene>
<evidence type="ECO:0000313" key="1">
    <source>
        <dbReference type="EMBL" id="EXJ16775.1"/>
    </source>
</evidence>
<name>W9W2H5_9GAMM</name>
<dbReference type="eggNOG" id="ENOG5032QYV">
    <property type="taxonomic scope" value="Bacteria"/>
</dbReference>
<accession>W9W2H5</accession>
<dbReference type="OrthoDB" id="9792294at2"/>
<dbReference type="EMBL" id="AONC01000004">
    <property type="protein sequence ID" value="EXJ16775.1"/>
    <property type="molecule type" value="Genomic_DNA"/>
</dbReference>
<comment type="caution">
    <text evidence="1">The sequence shown here is derived from an EMBL/GenBank/DDBJ whole genome shotgun (WGS) entry which is preliminary data.</text>
</comment>
<reference evidence="1 2" key="1">
    <citation type="submission" date="2012-11" db="EMBL/GenBank/DDBJ databases">
        <title>Genome assembly of Thiorhodococcus sp. AK35.</title>
        <authorList>
            <person name="Nupur N."/>
            <person name="Khatri I."/>
            <person name="Subramanian S."/>
            <person name="Pinnaka A."/>
        </authorList>
    </citation>
    <scope>NUCLEOTIDE SEQUENCE [LARGE SCALE GENOMIC DNA]</scope>
    <source>
        <strain evidence="1 2">AK35</strain>
    </source>
</reference>